<dbReference type="WBParaSite" id="PTRK_0000068400.1">
    <property type="protein sequence ID" value="PTRK_0000068400.1"/>
    <property type="gene ID" value="PTRK_0000068400"/>
</dbReference>
<keyword evidence="1" id="KW-1185">Reference proteome</keyword>
<reference evidence="2" key="1">
    <citation type="submission" date="2017-02" db="UniProtKB">
        <authorList>
            <consortium name="WormBaseParasite"/>
        </authorList>
    </citation>
    <scope>IDENTIFICATION</scope>
</reference>
<organism evidence="1 2">
    <name type="scientific">Parastrongyloides trichosuri</name>
    <name type="common">Possum-specific nematode worm</name>
    <dbReference type="NCBI Taxonomy" id="131310"/>
    <lineage>
        <taxon>Eukaryota</taxon>
        <taxon>Metazoa</taxon>
        <taxon>Ecdysozoa</taxon>
        <taxon>Nematoda</taxon>
        <taxon>Chromadorea</taxon>
        <taxon>Rhabditida</taxon>
        <taxon>Tylenchina</taxon>
        <taxon>Panagrolaimomorpha</taxon>
        <taxon>Strongyloidoidea</taxon>
        <taxon>Strongyloididae</taxon>
        <taxon>Parastrongyloides</taxon>
    </lineage>
</organism>
<protein>
    <submittedName>
        <fullName evidence="2">Uncharacterized protein</fullName>
    </submittedName>
</protein>
<sequence length="15" mass="1792">MIKDKNFLEVPKMAQ</sequence>
<name>A0A0N4Z1L0_PARTI</name>
<evidence type="ECO:0000313" key="1">
    <source>
        <dbReference type="Proteomes" id="UP000038045"/>
    </source>
</evidence>
<dbReference type="Proteomes" id="UP000038045">
    <property type="component" value="Unplaced"/>
</dbReference>
<proteinExistence type="predicted"/>
<evidence type="ECO:0000313" key="2">
    <source>
        <dbReference type="WBParaSite" id="PTRK_0000068400.1"/>
    </source>
</evidence>
<accession>A0A0N4Z1L0</accession>